<organism evidence="2 3">
    <name type="scientific">Trichuris suis</name>
    <name type="common">pig whipworm</name>
    <dbReference type="NCBI Taxonomy" id="68888"/>
    <lineage>
        <taxon>Eukaryota</taxon>
        <taxon>Metazoa</taxon>
        <taxon>Ecdysozoa</taxon>
        <taxon>Nematoda</taxon>
        <taxon>Enoplea</taxon>
        <taxon>Dorylaimia</taxon>
        <taxon>Trichinellida</taxon>
        <taxon>Trichuridae</taxon>
        <taxon>Trichuris</taxon>
    </lineage>
</organism>
<dbReference type="GO" id="GO:0140291">
    <property type="term" value="P:peptidyl-glutamate ADP-deribosylation"/>
    <property type="evidence" value="ECO:0007669"/>
    <property type="project" value="TreeGrafter"/>
</dbReference>
<feature type="non-terminal residue" evidence="2">
    <location>
        <position position="1"/>
    </location>
</feature>
<dbReference type="SUPFAM" id="SSF52949">
    <property type="entry name" value="Macro domain-like"/>
    <property type="match status" value="1"/>
</dbReference>
<dbReference type="Pfam" id="PF01661">
    <property type="entry name" value="Macro"/>
    <property type="match status" value="1"/>
</dbReference>
<accession>A0A085LSN7</accession>
<evidence type="ECO:0000259" key="1">
    <source>
        <dbReference type="PROSITE" id="PS51154"/>
    </source>
</evidence>
<dbReference type="GO" id="GO:0042278">
    <property type="term" value="P:purine nucleoside metabolic process"/>
    <property type="evidence" value="ECO:0007669"/>
    <property type="project" value="TreeGrafter"/>
</dbReference>
<dbReference type="PANTHER" id="PTHR11106:SF27">
    <property type="entry name" value="MACRO DOMAIN-CONTAINING PROTEIN"/>
    <property type="match status" value="1"/>
</dbReference>
<keyword evidence="3" id="KW-1185">Reference proteome</keyword>
<dbReference type="CDD" id="cd02908">
    <property type="entry name" value="Macro_OAADPr_deacetylase"/>
    <property type="match status" value="1"/>
</dbReference>
<reference evidence="2 3" key="1">
    <citation type="journal article" date="2014" name="Nat. Genet.">
        <title>Genome and transcriptome of the porcine whipworm Trichuris suis.</title>
        <authorList>
            <person name="Jex A.R."/>
            <person name="Nejsum P."/>
            <person name="Schwarz E.M."/>
            <person name="Hu L."/>
            <person name="Young N.D."/>
            <person name="Hall R.S."/>
            <person name="Korhonen P.K."/>
            <person name="Liao S."/>
            <person name="Thamsborg S."/>
            <person name="Xia J."/>
            <person name="Xu P."/>
            <person name="Wang S."/>
            <person name="Scheerlinck J.P."/>
            <person name="Hofmann A."/>
            <person name="Sternberg P.W."/>
            <person name="Wang J."/>
            <person name="Gasser R.B."/>
        </authorList>
    </citation>
    <scope>NUCLEOTIDE SEQUENCE [LARGE SCALE GENOMIC DNA]</scope>
    <source>
        <strain evidence="2">DCEP-RM93M</strain>
    </source>
</reference>
<proteinExistence type="predicted"/>
<protein>
    <recommendedName>
        <fullName evidence="1">Macro domain-containing protein</fullName>
    </recommendedName>
</protein>
<dbReference type="AlphaFoldDB" id="A0A085LSN7"/>
<dbReference type="GO" id="GO:0005654">
    <property type="term" value="C:nucleoplasm"/>
    <property type="evidence" value="ECO:0007669"/>
    <property type="project" value="TreeGrafter"/>
</dbReference>
<dbReference type="SMART" id="SM00506">
    <property type="entry name" value="A1pp"/>
    <property type="match status" value="1"/>
</dbReference>
<dbReference type="EMBL" id="KL363308">
    <property type="protein sequence ID" value="KFD47983.1"/>
    <property type="molecule type" value="Genomic_DNA"/>
</dbReference>
<dbReference type="InterPro" id="IPR043472">
    <property type="entry name" value="Macro_dom-like"/>
</dbReference>
<dbReference type="PROSITE" id="PS51154">
    <property type="entry name" value="MACRO"/>
    <property type="match status" value="1"/>
</dbReference>
<evidence type="ECO:0000313" key="2">
    <source>
        <dbReference type="EMBL" id="KFD47983.1"/>
    </source>
</evidence>
<dbReference type="PANTHER" id="PTHR11106">
    <property type="entry name" value="GANGLIOSIDE INDUCED DIFFERENTIATION ASSOCIATED PROTEIN 2-RELATED"/>
    <property type="match status" value="1"/>
</dbReference>
<dbReference type="GO" id="GO:0140293">
    <property type="term" value="F:ADP-ribosylglutamate hydrolase activity"/>
    <property type="evidence" value="ECO:0007669"/>
    <property type="project" value="TreeGrafter"/>
</dbReference>
<sequence>LNSITELSELSAHVLANYFYCLVCIAKRTFIWSISLFIRAVFAVSLLCKVALALLQRFRSPLSYAAKMASTLSEIQSELARMPLEKKRTLYKCGERFVPLEQVQTVLDSADAGLSKASQEMLKKLSIWSGDITRLEIDAIVNAANHTLLGGGGGVDGAIHRAAGPSLKMETATLNGCETGDAKITLGYFLPAKHVIHTVGPVGEKPDLLRSCYWRCLEICKENSLRSVAFPCISTGVYHYPNRKACEVALQTVKEWLQTGDNLHALDRIIFCVFLEEDRLLYEELIPKFFGA</sequence>
<evidence type="ECO:0000313" key="3">
    <source>
        <dbReference type="Proteomes" id="UP000030764"/>
    </source>
</evidence>
<dbReference type="InterPro" id="IPR002589">
    <property type="entry name" value="Macro_dom"/>
</dbReference>
<feature type="domain" description="Macro" evidence="1">
    <location>
        <begin position="112"/>
        <end position="290"/>
    </location>
</feature>
<name>A0A085LSN7_9BILA</name>
<dbReference type="Proteomes" id="UP000030764">
    <property type="component" value="Unassembled WGS sequence"/>
</dbReference>
<gene>
    <name evidence="2" type="ORF">M513_11160</name>
</gene>
<dbReference type="GO" id="GO:0006974">
    <property type="term" value="P:DNA damage response"/>
    <property type="evidence" value="ECO:0007669"/>
    <property type="project" value="TreeGrafter"/>
</dbReference>
<dbReference type="Gene3D" id="3.40.220.10">
    <property type="entry name" value="Leucine Aminopeptidase, subunit E, domain 1"/>
    <property type="match status" value="1"/>
</dbReference>